<protein>
    <recommendedName>
        <fullName evidence="5">Glycosyltransferase</fullName>
    </recommendedName>
</protein>
<dbReference type="CDD" id="cd03784">
    <property type="entry name" value="GT1_Gtf-like"/>
    <property type="match status" value="1"/>
</dbReference>
<name>A0ABD1MQE4_9FABA</name>
<keyword evidence="2" id="KW-0808">Transferase</keyword>
<sequence length="476" mass="53450">MEKSTTPHIMVLPFPAEGHIKPMFNLSKLLSHKGHCRISFINTHHNHDRLLRFTDLASFHAQFPHFHFASITDGIPVDLPPNEFEFLISPTSRSQVANDFRQLLSSFVEKPRRWGLPSCIVADGLMSTVSMNVAKEFGVPVIAFRTYSATATWVSIHLSKIIQEGLMNLQDPEDLDKVLASIPGLENLLRECDLPPILKLKPGSLFHDFYIKETLAMTQASGLIVNTFDQLEAPIITKLNTIFPKVYTIGPLHSLIKTQITNNSSSTLHLRQEDRRCITWLDHQKAKSVLYVSFGTLVKLSHAQILEFWQGLVNSLKPFLWVIRRELINNGEGNLGHNVPMELELGTQDRGLMVDWAPQEKVLAHPAVGGFLTHCGWNSTLECITEGVPMLCWPLIAEQNTNSRCVTAQWGIGLDMNGTCDRLIVEKMVKNVMENQISFTNSANDIAQKARDSVKESGSSFHNIENLIKDFGSLIL</sequence>
<dbReference type="EMBL" id="JBGMDY010000004">
    <property type="protein sequence ID" value="KAL2337891.1"/>
    <property type="molecule type" value="Genomic_DNA"/>
</dbReference>
<evidence type="ECO:0000313" key="4">
    <source>
        <dbReference type="Proteomes" id="UP001603857"/>
    </source>
</evidence>
<proteinExistence type="inferred from homology"/>
<evidence type="ECO:0008006" key="5">
    <source>
        <dbReference type="Google" id="ProtNLM"/>
    </source>
</evidence>
<keyword evidence="4" id="KW-1185">Reference proteome</keyword>
<gene>
    <name evidence="3" type="ORF">Fmac_012337</name>
</gene>
<dbReference type="Proteomes" id="UP001603857">
    <property type="component" value="Unassembled WGS sequence"/>
</dbReference>
<reference evidence="3 4" key="1">
    <citation type="submission" date="2024-08" db="EMBL/GenBank/DDBJ databases">
        <title>Insights into the chromosomal genome structure of Flemingia macrophylla.</title>
        <authorList>
            <person name="Ding Y."/>
            <person name="Zhao Y."/>
            <person name="Bi W."/>
            <person name="Wu M."/>
            <person name="Zhao G."/>
            <person name="Gong Y."/>
            <person name="Li W."/>
            <person name="Zhang P."/>
        </authorList>
    </citation>
    <scope>NUCLEOTIDE SEQUENCE [LARGE SCALE GENOMIC DNA]</scope>
    <source>
        <strain evidence="3">DYQJB</strain>
        <tissue evidence="3">Leaf</tissue>
    </source>
</reference>
<dbReference type="GO" id="GO:0008194">
    <property type="term" value="F:UDP-glycosyltransferase activity"/>
    <property type="evidence" value="ECO:0007669"/>
    <property type="project" value="UniProtKB-ARBA"/>
</dbReference>
<organism evidence="3 4">
    <name type="scientific">Flemingia macrophylla</name>
    <dbReference type="NCBI Taxonomy" id="520843"/>
    <lineage>
        <taxon>Eukaryota</taxon>
        <taxon>Viridiplantae</taxon>
        <taxon>Streptophyta</taxon>
        <taxon>Embryophyta</taxon>
        <taxon>Tracheophyta</taxon>
        <taxon>Spermatophyta</taxon>
        <taxon>Magnoliopsida</taxon>
        <taxon>eudicotyledons</taxon>
        <taxon>Gunneridae</taxon>
        <taxon>Pentapetalae</taxon>
        <taxon>rosids</taxon>
        <taxon>fabids</taxon>
        <taxon>Fabales</taxon>
        <taxon>Fabaceae</taxon>
        <taxon>Papilionoideae</taxon>
        <taxon>50 kb inversion clade</taxon>
        <taxon>NPAAA clade</taxon>
        <taxon>indigoferoid/millettioid clade</taxon>
        <taxon>Phaseoleae</taxon>
        <taxon>Flemingia</taxon>
    </lineage>
</organism>
<dbReference type="PANTHER" id="PTHR11926">
    <property type="entry name" value="GLUCOSYL/GLUCURONOSYL TRANSFERASES"/>
    <property type="match status" value="1"/>
</dbReference>
<dbReference type="AlphaFoldDB" id="A0ABD1MQE4"/>
<dbReference type="Gene3D" id="3.40.50.2000">
    <property type="entry name" value="Glycogen Phosphorylase B"/>
    <property type="match status" value="2"/>
</dbReference>
<accession>A0ABD1MQE4</accession>
<dbReference type="Pfam" id="PF00201">
    <property type="entry name" value="UDPGT"/>
    <property type="match status" value="1"/>
</dbReference>
<evidence type="ECO:0000256" key="2">
    <source>
        <dbReference type="ARBA" id="ARBA00022679"/>
    </source>
</evidence>
<dbReference type="FunFam" id="3.40.50.2000:FF:000056">
    <property type="entry name" value="Glycosyltransferase"/>
    <property type="match status" value="1"/>
</dbReference>
<dbReference type="InterPro" id="IPR002213">
    <property type="entry name" value="UDP_glucos_trans"/>
</dbReference>
<evidence type="ECO:0000256" key="1">
    <source>
        <dbReference type="ARBA" id="ARBA00009995"/>
    </source>
</evidence>
<evidence type="ECO:0000313" key="3">
    <source>
        <dbReference type="EMBL" id="KAL2337891.1"/>
    </source>
</evidence>
<comment type="caution">
    <text evidence="3">The sequence shown here is derived from an EMBL/GenBank/DDBJ whole genome shotgun (WGS) entry which is preliminary data.</text>
</comment>
<dbReference type="SUPFAM" id="SSF53756">
    <property type="entry name" value="UDP-Glycosyltransferase/glycogen phosphorylase"/>
    <property type="match status" value="1"/>
</dbReference>
<comment type="similarity">
    <text evidence="1">Belongs to the UDP-glycosyltransferase family.</text>
</comment>
<dbReference type="PANTHER" id="PTHR11926:SF1392">
    <property type="entry name" value="GLYCOSYLTRANSFERASE"/>
    <property type="match status" value="1"/>
</dbReference>